<name>A0A380MLB1_9GAMM</name>
<keyword evidence="2 5" id="KW-0812">Transmembrane</keyword>
<keyword evidence="5" id="KW-0997">Cell inner membrane</keyword>
<dbReference type="Pfam" id="PF04279">
    <property type="entry name" value="IspA"/>
    <property type="match status" value="1"/>
</dbReference>
<sequence length="183" mass="21165">MQDFLPVLAFVGAYVITKWMGYPEQAMFVATAVIMVVTLLQILWMRLSGKIIEKRHWLTLAVVWIFGGITLIVHDELFIKLKPTVLNVAIAAVFLGSQFVGKENLTKKMLHAAFDMPERLWVRLNIAWVIFFLLEGGLNIIVALKFSNDVYVSFKFWGLMVLTFLFMATQFWVLRKYLRKDLS</sequence>
<evidence type="ECO:0000256" key="4">
    <source>
        <dbReference type="ARBA" id="ARBA00023136"/>
    </source>
</evidence>
<keyword evidence="7" id="KW-1185">Reference proteome</keyword>
<reference evidence="6 7" key="1">
    <citation type="submission" date="2018-06" db="EMBL/GenBank/DDBJ databases">
        <authorList>
            <consortium name="Pathogen Informatics"/>
            <person name="Doyle S."/>
        </authorList>
    </citation>
    <scope>NUCLEOTIDE SEQUENCE [LARGE SCALE GENOMIC DNA]</scope>
    <source>
        <strain evidence="6 7">NCTC13337</strain>
    </source>
</reference>
<feature type="transmembrane region" description="Helical" evidence="5">
    <location>
        <begin position="156"/>
        <end position="174"/>
    </location>
</feature>
<keyword evidence="1 5" id="KW-1003">Cell membrane</keyword>
<feature type="transmembrane region" description="Helical" evidence="5">
    <location>
        <begin position="57"/>
        <end position="73"/>
    </location>
</feature>
<dbReference type="InterPro" id="IPR006008">
    <property type="entry name" value="YciB"/>
</dbReference>
<dbReference type="OrthoDB" id="9788219at2"/>
<accession>A0A380MLB1</accession>
<dbReference type="PANTHER" id="PTHR36917:SF1">
    <property type="entry name" value="INNER MEMBRANE-SPANNING PROTEIN YCIB"/>
    <property type="match status" value="1"/>
</dbReference>
<keyword evidence="3 5" id="KW-1133">Transmembrane helix</keyword>
<evidence type="ECO:0000313" key="6">
    <source>
        <dbReference type="EMBL" id="SUO93420.1"/>
    </source>
</evidence>
<dbReference type="AlphaFoldDB" id="A0A380MLB1"/>
<protein>
    <recommendedName>
        <fullName evidence="5">Inner membrane-spanning protein YciB</fullName>
    </recommendedName>
</protein>
<keyword evidence="4 5" id="KW-0472">Membrane</keyword>
<feature type="transmembrane region" description="Helical" evidence="5">
    <location>
        <begin position="122"/>
        <end position="144"/>
    </location>
</feature>
<feature type="transmembrane region" description="Helical" evidence="5">
    <location>
        <begin position="26"/>
        <end position="45"/>
    </location>
</feature>
<comment type="function">
    <text evidence="5">Plays a role in cell envelope biogenesis, maintenance of cell envelope integrity and membrane homeostasis.</text>
</comment>
<evidence type="ECO:0000256" key="3">
    <source>
        <dbReference type="ARBA" id="ARBA00022989"/>
    </source>
</evidence>
<gene>
    <name evidence="5 6" type="primary">yciB</name>
    <name evidence="6" type="ORF">NCTC13337_00221</name>
</gene>
<evidence type="ECO:0000256" key="5">
    <source>
        <dbReference type="HAMAP-Rule" id="MF_00189"/>
    </source>
</evidence>
<dbReference type="Proteomes" id="UP000254601">
    <property type="component" value="Unassembled WGS sequence"/>
</dbReference>
<organism evidence="6 7">
    <name type="scientific">Suttonella ornithocola</name>
    <dbReference type="NCBI Taxonomy" id="279832"/>
    <lineage>
        <taxon>Bacteria</taxon>
        <taxon>Pseudomonadati</taxon>
        <taxon>Pseudomonadota</taxon>
        <taxon>Gammaproteobacteria</taxon>
        <taxon>Cardiobacteriales</taxon>
        <taxon>Cardiobacteriaceae</taxon>
        <taxon>Suttonella</taxon>
    </lineage>
</organism>
<proteinExistence type="inferred from homology"/>
<dbReference type="EMBL" id="UHIC01000001">
    <property type="protein sequence ID" value="SUO93420.1"/>
    <property type="molecule type" value="Genomic_DNA"/>
</dbReference>
<evidence type="ECO:0000313" key="7">
    <source>
        <dbReference type="Proteomes" id="UP000254601"/>
    </source>
</evidence>
<dbReference type="PANTHER" id="PTHR36917">
    <property type="entry name" value="INTRACELLULAR SEPTATION PROTEIN A-RELATED"/>
    <property type="match status" value="1"/>
</dbReference>
<evidence type="ECO:0000256" key="2">
    <source>
        <dbReference type="ARBA" id="ARBA00022692"/>
    </source>
</evidence>
<feature type="transmembrane region" description="Helical" evidence="5">
    <location>
        <begin position="85"/>
        <end position="101"/>
    </location>
</feature>
<dbReference type="HAMAP" id="MF_00189">
    <property type="entry name" value="YciB"/>
    <property type="match status" value="1"/>
</dbReference>
<dbReference type="RefSeq" id="WP_072575499.1">
    <property type="nucleotide sequence ID" value="NZ_LWHB01000008.1"/>
</dbReference>
<dbReference type="GO" id="GO:0005886">
    <property type="term" value="C:plasma membrane"/>
    <property type="evidence" value="ECO:0007669"/>
    <property type="project" value="UniProtKB-SubCell"/>
</dbReference>
<comment type="subcellular location">
    <subcellularLocation>
        <location evidence="5">Cell inner membrane</location>
        <topology evidence="5">Multi-pass membrane protein</topology>
    </subcellularLocation>
</comment>
<comment type="similarity">
    <text evidence="5">Belongs to the YciB family.</text>
</comment>
<evidence type="ECO:0000256" key="1">
    <source>
        <dbReference type="ARBA" id="ARBA00022475"/>
    </source>
</evidence>